<feature type="compositionally biased region" description="Acidic residues" evidence="2">
    <location>
        <begin position="904"/>
        <end position="923"/>
    </location>
</feature>
<dbReference type="Pfam" id="PF04815">
    <property type="entry name" value="Sec23_helical"/>
    <property type="match status" value="1"/>
</dbReference>
<dbReference type="GO" id="GO:0005543">
    <property type="term" value="F:phospholipid binding"/>
    <property type="evidence" value="ECO:0007669"/>
    <property type="project" value="InterPro"/>
</dbReference>
<feature type="compositionally biased region" description="Basic residues" evidence="2">
    <location>
        <begin position="600"/>
        <end position="617"/>
    </location>
</feature>
<dbReference type="Pfam" id="PF12814">
    <property type="entry name" value="Mcp5_PH"/>
    <property type="match status" value="1"/>
</dbReference>
<evidence type="ECO:0000313" key="4">
    <source>
        <dbReference type="EMBL" id="GJJ14886.1"/>
    </source>
</evidence>
<feature type="compositionally biased region" description="Low complexity" evidence="2">
    <location>
        <begin position="1147"/>
        <end position="1160"/>
    </location>
</feature>
<dbReference type="InterPro" id="IPR036465">
    <property type="entry name" value="vWFA_dom_sf"/>
</dbReference>
<dbReference type="Gene3D" id="1.20.120.730">
    <property type="entry name" value="Sec23/Sec24 helical domain"/>
    <property type="match status" value="1"/>
</dbReference>
<accession>A0AAV5AR83</accession>
<name>A0AAV5AR83_9AGAM</name>
<keyword evidence="1" id="KW-0175">Coiled coil</keyword>
<keyword evidence="5" id="KW-1185">Reference proteome</keyword>
<feature type="region of interest" description="Disordered" evidence="2">
    <location>
        <begin position="899"/>
        <end position="1000"/>
    </location>
</feature>
<dbReference type="SUPFAM" id="SSF82754">
    <property type="entry name" value="C-terminal, gelsolin-like domain of Sec23/24"/>
    <property type="match status" value="1"/>
</dbReference>
<dbReference type="InterPro" id="IPR007123">
    <property type="entry name" value="Gelsolin-like_dom"/>
</dbReference>
<feature type="compositionally biased region" description="Pro residues" evidence="2">
    <location>
        <begin position="1172"/>
        <end position="1183"/>
    </location>
</feature>
<sequence>MASTIADWVQQAISKLLTDSHIHFNPPPSGLHFGPGPIDIFSTDFNNIFTSNVKATVAGKSEDFDGLKQKFLALRQHYDPEKSEFVQLETEPSPSGSIVKLLLKGEAKDIGPYEIIILSIHLSPTVMATFSDGYNGSHANETFDSASAMSNASGPGNLRVQLQALLDDKERQLKLAGTLGQRVLAQQVELEERISQLNDLEAVKTNASDEEAVEFEIREKLRELRDTMNGWETENQDIFDVLGNKANDIPPSTPPSMLQSFGGDETVNTSLASGPSAAQSSRRAKNAAHRAHDFAFEIGSSLLTEVRRLQSLIGERDKAIQDLNEENQDLRQAVEDLKSGLESQKSAAEKYKEENWNLEVAQQELRAHLQNVQKELETSELERKRTARELLRAKDSIDQHKTEAERLTTSLTEFKAKHETDIAQMRKQAAGLQRDKSDLQSALEALKSDMAKKDRSIKRFGSPLTPNGLSPYTPVPGGNGDEEEDVFGTTGGASNRRKFDNSIILTDSLASDLVDSSPDPSPSRPHLAPNHPNNEIEVLRQSLAHAQRQVNMLRGTVQREKELRMDYRRKLAEAEGKMVVEEAETLEDDDEEENTDSKRPRPPRPQRSRGHGRGITHRFKDGRSLGQRAPSTPNIIEMGSEEEEAAMAWEISKSISIPEQADPTDDIENGEDADVVSPSHERPVSTDGLDPLFANVLRPAPPSPTPTHASSPIREIVPRGGRRTRGVPRSADPRPPSLVEPAGALAAELGMVDMVDETLNPELVLSRHVDTAEMACQTDPEAAPEPVTITIAPPAVEKTEIGIQAEVLIQTADVALQVAPSFVDSGTTPIVPLTLEMEVQTVPEPTKVEPTKVEIDIQTLPLIESTAEIMVNRTSPSPPVLSSTPGITRRGTIIGTPSLRAIETEDEEPETDMGTETEGEYTDAPEYPVTGSISDFYSARTGPQSAVDAGSIRPQESLTEFYSVPESDADDSDQESIKASTLSRPRTSSRITPSSIGLGYSGYDARTPKASLAPPPPRVFSDESIQVDVPVPHVEERSIQTEEWVPAAPPLPPPPLVPVPPLAPPVSPSPSFTLLRVGSHTHQFQYIAPPSVSPPASPNNSLLANTSKDSSATVVVGPRRTSSLVSRENDRRPSIEAALANDEASRTRTQSTQSLLSSALLPPPDKTRPPTMMLPPPPRLPPPPDKKISTGSNHRDMPPPRDLPPPRPTSPPPPELIQRATTPTFGNQGLLVPSRGVPRQHGSSLPPHSALGHRPSINSFRSAANLVSSASASAHTGVSTIDATKKQQSTTSLVSSQHSSLSRRSSVSSDRHEVHVPGIQGLPKPGNLPPPNRPTQQSNDEGSTDPAIIHAITQTMIGEFLYKYTRKVVGKGHGQTRHKRFFWVHPYTKTLYWSSADPGSSNVSESSAKSAYIDSVRSVMDPNPFPPGLYQYSVVVSTPQREMKITAPTKERHDIWFNALNYLLSRPGNGLGSPSPNRAIATPAPPAPTPMYGSMRLPRDEQVRKDVMASPRSARSFGSAVSGDSWNVTPRAQRSQSRLSGSGSVGKRSDTPAAEYLRLTGPEGIGSPSKSDYEYIPGRAKEELDFEIHDSGTNVEFEGLENVRACCDGRHDLGTLSRKPHHHHHHHHPQHPQHHQGPFQEGEDPASRPVSPTWSFRSHAGSTASRGADVASLRSKLDPGQIPSPIAVAEGDQDVWSDQPYMTCGQNLPPPLSNSIYTAIDQDVLNRGAGHTLIPGAFSQITDQSGGVTFVKMKQKVSPEYYCTLDANLRRLDHLERMELNRGTVDFHVPEQYWAVQPETRLIPSYYSPLPPISKSRRQPMPIRHVFAIDPPNLEIVTMHVLTDVNEPFIPLYAEEMFVRLHESHQVVENFIRMLPQRFADSAVIGSSIGSTLCCCLASLAGRGGRVTAFVASPLKYGQGVVAPREQPESTLYGTDKEKSLFTPRTDFWKELGEECAEEGVSINLFLAPSQPIDIGSLKTVVTLTGGEIFHFPRFRPFMDEYILQSHLRRSISRDCAYDCTMRLRCSKGIRVSEYLGNIHPSTSLDVVLASCDPDKAICAILNHSGIQLDERSNAYLQVAVLYTTVFGQRRVRVCNLAVPISGLAGNVFKFADHEAVISLWMKQAVASMPTTSLSVIRDGIIEKSVALLLAYRKNCAAATAPSQLILPEQFKLLPIYSVFYEFGVGRTVIPDVRNYHAHKITMFNIATMIQYLYPKLLALHDFADDACIPNHTGVRLPSLMRCSYIWMENNGIYLIDNGEQMFLWIGASVSPQLLLDLYGVETIHELNADLPAIPSQTSTHFATQIHNLLYYRENERKCKIKLIFARQDLDATEIDFSDMLVEDQNNDAMSYVDRM</sequence>
<feature type="compositionally biased region" description="Basic residues" evidence="2">
    <location>
        <begin position="1618"/>
        <end position="1634"/>
    </location>
</feature>
<feature type="region of interest" description="Disordered" evidence="2">
    <location>
        <begin position="512"/>
        <end position="532"/>
    </location>
</feature>
<feature type="coiled-coil region" evidence="1">
    <location>
        <begin position="309"/>
        <end position="449"/>
    </location>
</feature>
<feature type="compositionally biased region" description="Polar residues" evidence="2">
    <location>
        <begin position="266"/>
        <end position="281"/>
    </location>
</feature>
<dbReference type="InterPro" id="IPR001849">
    <property type="entry name" value="PH_domain"/>
</dbReference>
<feature type="region of interest" description="Disordered" evidence="2">
    <location>
        <begin position="1615"/>
        <end position="1686"/>
    </location>
</feature>
<dbReference type="GO" id="GO:0006886">
    <property type="term" value="P:intracellular protein transport"/>
    <property type="evidence" value="ECO:0007669"/>
    <property type="project" value="InterPro"/>
</dbReference>
<dbReference type="InterPro" id="IPR053005">
    <property type="entry name" value="Nuclear_Pos-Cytoskel_Interact"/>
</dbReference>
<dbReference type="Pfam" id="PF08033">
    <property type="entry name" value="Sec23_BS"/>
    <property type="match status" value="1"/>
</dbReference>
<dbReference type="GO" id="GO:0032065">
    <property type="term" value="P:maintenance of protein location in cell cortex"/>
    <property type="evidence" value="ECO:0007669"/>
    <property type="project" value="InterPro"/>
</dbReference>
<dbReference type="InterPro" id="IPR012990">
    <property type="entry name" value="Beta-sandwich_Sec23_24"/>
</dbReference>
<feature type="region of interest" description="Disordered" evidence="2">
    <location>
        <begin position="1473"/>
        <end position="1553"/>
    </location>
</feature>
<feature type="region of interest" description="Disordered" evidence="2">
    <location>
        <begin position="1088"/>
        <end position="1256"/>
    </location>
</feature>
<feature type="region of interest" description="Disordered" evidence="2">
    <location>
        <begin position="1281"/>
        <end position="1344"/>
    </location>
</feature>
<evidence type="ECO:0000256" key="1">
    <source>
        <dbReference type="SAM" id="Coils"/>
    </source>
</evidence>
<dbReference type="InterPro" id="IPR036175">
    <property type="entry name" value="Sec23/24_helical_dom_sf"/>
</dbReference>
<dbReference type="InterPro" id="IPR024774">
    <property type="entry name" value="PH_dom-Mcp5-type"/>
</dbReference>
<evidence type="ECO:0000256" key="2">
    <source>
        <dbReference type="SAM" id="MobiDB-lite"/>
    </source>
</evidence>
<feature type="compositionally biased region" description="Basic and acidic residues" evidence="2">
    <location>
        <begin position="1497"/>
        <end position="1507"/>
    </location>
</feature>
<feature type="region of interest" description="Disordered" evidence="2">
    <location>
        <begin position="458"/>
        <end position="483"/>
    </location>
</feature>
<dbReference type="SUPFAM" id="SSF53300">
    <property type="entry name" value="vWA-like"/>
    <property type="match status" value="1"/>
</dbReference>
<dbReference type="InterPro" id="IPR006896">
    <property type="entry name" value="Sec23/24_trunk_dom"/>
</dbReference>
<feature type="region of interest" description="Disordered" evidence="2">
    <location>
        <begin position="718"/>
        <end position="739"/>
    </location>
</feature>
<dbReference type="Gene3D" id="3.40.50.410">
    <property type="entry name" value="von Willebrand factor, type A domain"/>
    <property type="match status" value="1"/>
</dbReference>
<dbReference type="Gene3D" id="3.40.20.10">
    <property type="entry name" value="Severin"/>
    <property type="match status" value="1"/>
</dbReference>
<feature type="compositionally biased region" description="Basic and acidic residues" evidence="2">
    <location>
        <begin position="1184"/>
        <end position="1199"/>
    </location>
</feature>
<protein>
    <recommendedName>
        <fullName evidence="3">PH domain-containing protein</fullName>
    </recommendedName>
</protein>
<feature type="compositionally biased region" description="Low complexity" evidence="2">
    <location>
        <begin position="980"/>
        <end position="996"/>
    </location>
</feature>
<dbReference type="SMART" id="SM00233">
    <property type="entry name" value="PH"/>
    <property type="match status" value="1"/>
</dbReference>
<evidence type="ECO:0000259" key="3">
    <source>
        <dbReference type="PROSITE" id="PS50003"/>
    </source>
</evidence>
<dbReference type="Proteomes" id="UP001050691">
    <property type="component" value="Unassembled WGS sequence"/>
</dbReference>
<dbReference type="Gene3D" id="1.10.287.1490">
    <property type="match status" value="1"/>
</dbReference>
<feature type="compositionally biased region" description="Low complexity" evidence="2">
    <location>
        <begin position="1533"/>
        <end position="1542"/>
    </location>
</feature>
<feature type="region of interest" description="Disordered" evidence="2">
    <location>
        <begin position="873"/>
        <end position="892"/>
    </location>
</feature>
<dbReference type="GO" id="GO:0016812">
    <property type="term" value="F:hydrolase activity, acting on carbon-nitrogen (but not peptide) bonds, in cyclic amides"/>
    <property type="evidence" value="ECO:0007669"/>
    <property type="project" value="InterPro"/>
</dbReference>
<dbReference type="GO" id="GO:0006888">
    <property type="term" value="P:endoplasmic reticulum to Golgi vesicle-mediated transport"/>
    <property type="evidence" value="ECO:0007669"/>
    <property type="project" value="InterPro"/>
</dbReference>
<feature type="compositionally biased region" description="Polar residues" evidence="2">
    <location>
        <begin position="1522"/>
        <end position="1532"/>
    </location>
</feature>
<feature type="compositionally biased region" description="Pro residues" evidence="2">
    <location>
        <begin position="1200"/>
        <end position="1215"/>
    </location>
</feature>
<comment type="caution">
    <text evidence="4">The sequence shown here is derived from an EMBL/GenBank/DDBJ whole genome shotgun (WGS) entry which is preliminary data.</text>
</comment>
<reference evidence="4" key="1">
    <citation type="submission" date="2021-10" db="EMBL/GenBank/DDBJ databases">
        <title>De novo Genome Assembly of Clathrus columnatus (Basidiomycota, Fungi) Using Illumina and Nanopore Sequence Data.</title>
        <authorList>
            <person name="Ogiso-Tanaka E."/>
            <person name="Itagaki H."/>
            <person name="Hosoya T."/>
            <person name="Hosaka K."/>
        </authorList>
    </citation>
    <scope>NUCLEOTIDE SEQUENCE</scope>
    <source>
        <strain evidence="4">MO-923</strain>
    </source>
</reference>
<dbReference type="InterPro" id="IPR036180">
    <property type="entry name" value="Gelsolin-like_dom_sf"/>
</dbReference>
<feature type="compositionally biased region" description="Acidic residues" evidence="2">
    <location>
        <begin position="581"/>
        <end position="594"/>
    </location>
</feature>
<dbReference type="PROSITE" id="PS50003">
    <property type="entry name" value="PH_DOMAIN"/>
    <property type="match status" value="1"/>
</dbReference>
<dbReference type="Pfam" id="PF00626">
    <property type="entry name" value="Gelsolin"/>
    <property type="match status" value="1"/>
</dbReference>
<dbReference type="SUPFAM" id="SSF50729">
    <property type="entry name" value="PH domain-like"/>
    <property type="match status" value="1"/>
</dbReference>
<feature type="region of interest" description="Disordered" evidence="2">
    <location>
        <begin position="247"/>
        <end position="286"/>
    </location>
</feature>
<dbReference type="CDD" id="cd13365">
    <property type="entry name" value="PH_PLC_plant-like"/>
    <property type="match status" value="1"/>
</dbReference>
<feature type="region of interest" description="Disordered" evidence="2">
    <location>
        <begin position="578"/>
        <end position="633"/>
    </location>
</feature>
<proteinExistence type="predicted"/>
<dbReference type="EMBL" id="BPWL01000010">
    <property type="protein sequence ID" value="GJJ14886.1"/>
    <property type="molecule type" value="Genomic_DNA"/>
</dbReference>
<dbReference type="PANTHER" id="PTHR28190">
    <property type="entry name" value="NUCLEAR MIGRATION PROTEIN NUM1"/>
    <property type="match status" value="1"/>
</dbReference>
<dbReference type="Pfam" id="PF04811">
    <property type="entry name" value="Sec23_trunk"/>
    <property type="match status" value="1"/>
</dbReference>
<feature type="compositionally biased region" description="Low complexity" evidence="2">
    <location>
        <begin position="1288"/>
        <end position="1308"/>
    </location>
</feature>
<dbReference type="GO" id="GO:0030127">
    <property type="term" value="C:COPII vesicle coat"/>
    <property type="evidence" value="ECO:0007669"/>
    <property type="project" value="InterPro"/>
</dbReference>
<dbReference type="PANTHER" id="PTHR28190:SF1">
    <property type="entry name" value="NUCLEAR MIGRATION PROTEIN NUM1"/>
    <property type="match status" value="1"/>
</dbReference>
<dbReference type="GO" id="GO:0000226">
    <property type="term" value="P:microtubule cytoskeleton organization"/>
    <property type="evidence" value="ECO:0007669"/>
    <property type="project" value="TreeGrafter"/>
</dbReference>
<gene>
    <name evidence="4" type="ORF">Clacol_009155</name>
</gene>
<dbReference type="GO" id="GO:0005938">
    <property type="term" value="C:cell cortex"/>
    <property type="evidence" value="ECO:0007669"/>
    <property type="project" value="InterPro"/>
</dbReference>
<feature type="compositionally biased region" description="Acidic residues" evidence="2">
    <location>
        <begin position="662"/>
        <end position="674"/>
    </location>
</feature>
<dbReference type="SUPFAM" id="SSF81995">
    <property type="entry name" value="beta-sandwich domain of Sec23/24"/>
    <property type="match status" value="1"/>
</dbReference>
<feature type="compositionally biased region" description="Polar residues" evidence="2">
    <location>
        <begin position="1650"/>
        <end position="1665"/>
    </location>
</feature>
<dbReference type="InterPro" id="IPR002195">
    <property type="entry name" value="Dihydroorotase_CS"/>
</dbReference>
<dbReference type="InterPro" id="IPR006900">
    <property type="entry name" value="Sec23/24_helical_dom"/>
</dbReference>
<feature type="region of interest" description="Disordered" evidence="2">
    <location>
        <begin position="660"/>
        <end position="687"/>
    </location>
</feature>
<dbReference type="SUPFAM" id="SSF81811">
    <property type="entry name" value="Helical domain of Sec23/24"/>
    <property type="match status" value="1"/>
</dbReference>
<dbReference type="GO" id="GO:0015631">
    <property type="term" value="F:tubulin binding"/>
    <property type="evidence" value="ECO:0007669"/>
    <property type="project" value="TreeGrafter"/>
</dbReference>
<dbReference type="InterPro" id="IPR029006">
    <property type="entry name" value="ADF-H/Gelsolin-like_dom_sf"/>
</dbReference>
<dbReference type="PROSITE" id="PS00482">
    <property type="entry name" value="DIHYDROOROTASE_1"/>
    <property type="match status" value="1"/>
</dbReference>
<evidence type="ECO:0000313" key="5">
    <source>
        <dbReference type="Proteomes" id="UP001050691"/>
    </source>
</evidence>
<organism evidence="4 5">
    <name type="scientific">Clathrus columnatus</name>
    <dbReference type="NCBI Taxonomy" id="1419009"/>
    <lineage>
        <taxon>Eukaryota</taxon>
        <taxon>Fungi</taxon>
        <taxon>Dikarya</taxon>
        <taxon>Basidiomycota</taxon>
        <taxon>Agaricomycotina</taxon>
        <taxon>Agaricomycetes</taxon>
        <taxon>Phallomycetidae</taxon>
        <taxon>Phallales</taxon>
        <taxon>Clathraceae</taxon>
        <taxon>Clathrus</taxon>
    </lineage>
</organism>
<dbReference type="GO" id="GO:0005739">
    <property type="term" value="C:mitochondrion"/>
    <property type="evidence" value="ECO:0007669"/>
    <property type="project" value="TreeGrafter"/>
</dbReference>
<feature type="domain" description="PH" evidence="3">
    <location>
        <begin position="1354"/>
        <end position="1465"/>
    </location>
</feature>